<accession>A0A0F4YFM5</accession>
<dbReference type="GO" id="GO:0016020">
    <property type="term" value="C:membrane"/>
    <property type="evidence" value="ECO:0007669"/>
    <property type="project" value="TreeGrafter"/>
</dbReference>
<dbReference type="CDD" id="cd07389">
    <property type="entry name" value="MPP_PhoD"/>
    <property type="match status" value="1"/>
</dbReference>
<sequence length="1487" mass="165477">MATTASRRPSVSANGDYVSRQQRAGNGVIRTSSTRRQQSTGTGGPAMDYQDDYQNAPSYPPAAPEAPRAPPISYRNGSAPAYHGHDSRSFSSRTRDLPSEDSFGPSDDGYDATKTTRNDKIPYQRPPEPRRANTQPLPDDGTPAAAMSSNSLNQSQRSRKASDAVSPHGSGTRTASLSRSSTVRSANGETRLSADRSPLQQLEVTLQGLSKEEKRARVVEAEMRLKEQIARRQSQRASREEGSTSSRRTGADNDSTAAASSVEDQKLDRSVGSKQSDVPRRSTTVESKRPEQAHISAAPQDRGSQDYQYARKQPATTRTQAPVDVQYASVQAARQPQYASTEDDGRAAEAARDTGRPQTGYEFRSYSMDNSFSAGPFRTENTSHRAVLNQPFAGGPATSAGVARTNSKKLQKRRGPEDEQQRSLGHDGQQLPPRTQVDQTIGLGSTNPQDPERTAFHSKEAAGPDQAPAGVTLNKAPDHQQDTKNDRNDETTPSQQKPKKQTVSFDVPPPTPPPLSEWRDAPVARLRLANREFEHFDADKGKAWWERGGSSNRRQSRALPSDYRKPPPKVNERSRFEPPLFLKCGPLLRFLGIRRTKVDGPSGPIEQEVWRGSIMIVTADSRSSYEPPPTLRLFAQPMDLLPPPPREISGEEGVQLPPEYVDPTAGLIKVGRDGRKLYVKPVDHVDEAVDLSRVESEDGLYEESPSPIDYSSDGPGKPVPTNRIHPIDGEKSGQYEQIEGFRLYADPARDVTFWRFNIEVELGDKQERIAYRINEGPAIGFWVPGRGQSMNIMFHSGNGFGLSVDPNKFSGPDPLWRDVLNEHQTRPFHVMIGGGDQIYNDNVVLDSKLFQEWTQIKNPQQKYHAPFTAAMKAELETFFLERYAMWFSQGLFSLANCQIPMVNIWNDHDIIGGFGSYPDPFMRAPVISGLGNVAYKYYLLFQHQSVPEETEADEPSWLLGADPGPYIQEKSRSVFMSLGKNVFFLGLDCRTERMRDEILSEQTCDLIWDRCHREIVKGETKHLIVLLSVPIAYPRLVWLENLLFSRVMDPVKALGKAGIFSGLLNKFDGGVEMQSSLDDHWTAKMHKIERTWLIEDLQDLAADKSVRVTILSGDVQLAAIGQFYSNPKLNVAKDKDYRYMPNVISSAIANAPAPEMLSDVLNKRNKIHHMDSNTDEDMIPIFTHDVDGKPRNNKRLLPRRNWCSIREYQPGLTPPSTPPEPASPPTPELAPGKLRRTLSLGRGENRDNPRGGLLRRLSQRGPPPTKDFNLEGARQRRVSMDGPRPPAPGTGNSYFPAPEASRPAPFHRRPTNLSQKAAKKATAEGNDGLGAYINLEGGLDITLNLEVNPKDPSGITTPYRLLVPALWYDGGYDPQPTRVVKGWKKWLGRGKKKNDVAPPDEGSDGGEDGGKYEEDEFSESEEEAPSSHFPQHIPQRTQGQPPEGLIDNELEIYRPKKKWFRSGAPGNEKNWLMIVVLIVKYAIRQCL</sequence>
<feature type="region of interest" description="Disordered" evidence="1">
    <location>
        <begin position="227"/>
        <end position="520"/>
    </location>
</feature>
<dbReference type="InterPro" id="IPR038607">
    <property type="entry name" value="PhoD-like_sf"/>
</dbReference>
<proteinExistence type="predicted"/>
<evidence type="ECO:0000313" key="4">
    <source>
        <dbReference type="Proteomes" id="UP000053958"/>
    </source>
</evidence>
<dbReference type="PANTHER" id="PTHR46689:SF1">
    <property type="entry name" value="PHOD-LIKE PHOSPHATASE DOMAIN-CONTAINING PROTEIN"/>
    <property type="match status" value="1"/>
</dbReference>
<dbReference type="PANTHER" id="PTHR46689">
    <property type="entry name" value="MEMBRANE PROTEIN, PUTATIVE-RELATED"/>
    <property type="match status" value="1"/>
</dbReference>
<evidence type="ECO:0000259" key="2">
    <source>
        <dbReference type="Pfam" id="PF19050"/>
    </source>
</evidence>
<dbReference type="OrthoDB" id="9999821at2759"/>
<feature type="compositionally biased region" description="Polar residues" evidence="1">
    <location>
        <begin position="491"/>
        <end position="504"/>
    </location>
</feature>
<feature type="region of interest" description="Disordered" evidence="1">
    <location>
        <begin position="1207"/>
        <end position="1313"/>
    </location>
</feature>
<feature type="compositionally biased region" description="Basic and acidic residues" evidence="1">
    <location>
        <begin position="476"/>
        <end position="490"/>
    </location>
</feature>
<dbReference type="InterPro" id="IPR043904">
    <property type="entry name" value="PhoD_2-like"/>
</dbReference>
<feature type="compositionally biased region" description="Basic and acidic residues" evidence="1">
    <location>
        <begin position="83"/>
        <end position="98"/>
    </location>
</feature>
<feature type="compositionally biased region" description="Acidic residues" evidence="1">
    <location>
        <begin position="1401"/>
        <end position="1424"/>
    </location>
</feature>
<feature type="compositionally biased region" description="Basic and acidic residues" evidence="1">
    <location>
        <begin position="562"/>
        <end position="574"/>
    </location>
</feature>
<protein>
    <recommendedName>
        <fullName evidence="2">PhoD-like phosphatase domain-containing protein</fullName>
    </recommendedName>
</protein>
<feature type="compositionally biased region" description="Low complexity" evidence="1">
    <location>
        <begin position="30"/>
        <end position="40"/>
    </location>
</feature>
<feature type="compositionally biased region" description="Basic and acidic residues" evidence="1">
    <location>
        <begin position="450"/>
        <end position="462"/>
    </location>
</feature>
<keyword evidence="4" id="KW-1185">Reference proteome</keyword>
<dbReference type="InterPro" id="IPR018946">
    <property type="entry name" value="PhoD-like_MPP"/>
</dbReference>
<dbReference type="Pfam" id="PF19050">
    <property type="entry name" value="PhoD_2"/>
    <property type="match status" value="2"/>
</dbReference>
<feature type="compositionally biased region" description="Polar residues" evidence="1">
    <location>
        <begin position="198"/>
        <end position="208"/>
    </location>
</feature>
<dbReference type="Gene3D" id="3.60.21.70">
    <property type="entry name" value="PhoD-like phosphatase"/>
    <property type="match status" value="1"/>
</dbReference>
<evidence type="ECO:0000256" key="1">
    <source>
        <dbReference type="SAM" id="MobiDB-lite"/>
    </source>
</evidence>
<feature type="compositionally biased region" description="Polar residues" evidence="1">
    <location>
        <begin position="1"/>
        <end position="24"/>
    </location>
</feature>
<reference evidence="3 4" key="1">
    <citation type="submission" date="2015-04" db="EMBL/GenBank/DDBJ databases">
        <authorList>
            <person name="Heijne W.H."/>
            <person name="Fedorova N.D."/>
            <person name="Nierman W.C."/>
            <person name="Vollebregt A.W."/>
            <person name="Zhao Z."/>
            <person name="Wu L."/>
            <person name="Kumar M."/>
            <person name="Stam H."/>
            <person name="van den Berg M.A."/>
            <person name="Pel H.J."/>
        </authorList>
    </citation>
    <scope>NUCLEOTIDE SEQUENCE [LARGE SCALE GENOMIC DNA]</scope>
    <source>
        <strain evidence="3 4">CBS 393.64</strain>
    </source>
</reference>
<feature type="compositionally biased region" description="Polar residues" evidence="1">
    <location>
        <begin position="328"/>
        <end position="340"/>
    </location>
</feature>
<comment type="caution">
    <text evidence="3">The sequence shown here is derived from an EMBL/GenBank/DDBJ whole genome shotgun (WGS) entry which is preliminary data.</text>
</comment>
<feature type="region of interest" description="Disordered" evidence="1">
    <location>
        <begin position="693"/>
        <end position="731"/>
    </location>
</feature>
<feature type="compositionally biased region" description="Polar residues" evidence="1">
    <location>
        <begin position="432"/>
        <end position="449"/>
    </location>
</feature>
<feature type="domain" description="PhoD-like phosphatase" evidence="2">
    <location>
        <begin position="1052"/>
        <end position="1210"/>
    </location>
</feature>
<feature type="domain" description="PhoD-like phosphatase" evidence="2">
    <location>
        <begin position="783"/>
        <end position="1042"/>
    </location>
</feature>
<evidence type="ECO:0000313" key="3">
    <source>
        <dbReference type="EMBL" id="KKA16959.1"/>
    </source>
</evidence>
<dbReference type="RefSeq" id="XP_013323571.1">
    <property type="nucleotide sequence ID" value="XM_013468117.1"/>
</dbReference>
<feature type="compositionally biased region" description="Polar residues" evidence="1">
    <location>
        <begin position="169"/>
        <end position="190"/>
    </location>
</feature>
<organism evidence="3 4">
    <name type="scientific">Rasamsonia emersonii (strain ATCC 16479 / CBS 393.64 / IMI 116815)</name>
    <dbReference type="NCBI Taxonomy" id="1408163"/>
    <lineage>
        <taxon>Eukaryota</taxon>
        <taxon>Fungi</taxon>
        <taxon>Dikarya</taxon>
        <taxon>Ascomycota</taxon>
        <taxon>Pezizomycotina</taxon>
        <taxon>Eurotiomycetes</taxon>
        <taxon>Eurotiomycetidae</taxon>
        <taxon>Eurotiales</taxon>
        <taxon>Trichocomaceae</taxon>
        <taxon>Rasamsonia</taxon>
    </lineage>
</organism>
<feature type="compositionally biased region" description="Pro residues" evidence="1">
    <location>
        <begin position="58"/>
        <end position="70"/>
    </location>
</feature>
<name>A0A0F4YFM5_RASE3</name>
<dbReference type="EMBL" id="LASV01000724">
    <property type="protein sequence ID" value="KKA16959.1"/>
    <property type="molecule type" value="Genomic_DNA"/>
</dbReference>
<feature type="region of interest" description="Disordered" evidence="1">
    <location>
        <begin position="1390"/>
        <end position="1444"/>
    </location>
</feature>
<feature type="compositionally biased region" description="Low complexity" evidence="1">
    <location>
        <begin position="1250"/>
        <end position="1260"/>
    </location>
</feature>
<dbReference type="STRING" id="1408163.A0A0F4YFM5"/>
<feature type="compositionally biased region" description="Pro residues" evidence="1">
    <location>
        <begin position="1212"/>
        <end position="1228"/>
    </location>
</feature>
<dbReference type="Proteomes" id="UP000053958">
    <property type="component" value="Unassembled WGS sequence"/>
</dbReference>
<feature type="compositionally biased region" description="Basic and acidic residues" evidence="1">
    <location>
        <begin position="114"/>
        <end position="131"/>
    </location>
</feature>
<feature type="compositionally biased region" description="Basic and acidic residues" evidence="1">
    <location>
        <begin position="343"/>
        <end position="355"/>
    </location>
</feature>
<gene>
    <name evidence="3" type="ORF">T310_9419</name>
</gene>
<feature type="region of interest" description="Disordered" evidence="1">
    <location>
        <begin position="544"/>
        <end position="574"/>
    </location>
</feature>
<feature type="compositionally biased region" description="Basic and acidic residues" evidence="1">
    <location>
        <begin position="414"/>
        <end position="425"/>
    </location>
</feature>
<feature type="compositionally biased region" description="Polar residues" evidence="1">
    <location>
        <begin position="272"/>
        <end position="285"/>
    </location>
</feature>
<dbReference type="GeneID" id="25321354"/>
<feature type="region of interest" description="Disordered" evidence="1">
    <location>
        <begin position="1"/>
        <end position="215"/>
    </location>
</feature>